<feature type="binding site" evidence="7">
    <location>
        <position position="106"/>
    </location>
    <ligand>
        <name>carbamoyl phosphate</name>
        <dbReference type="ChEBI" id="CHEBI:58228"/>
    </ligand>
</feature>
<dbReference type="Proteomes" id="UP000198995">
    <property type="component" value="Unassembled WGS sequence"/>
</dbReference>
<dbReference type="PRINTS" id="PR00100">
    <property type="entry name" value="AOTCASE"/>
</dbReference>
<dbReference type="EC" id="2.1.3.2" evidence="7"/>
<evidence type="ECO:0000259" key="8">
    <source>
        <dbReference type="Pfam" id="PF00185"/>
    </source>
</evidence>
<evidence type="ECO:0000256" key="1">
    <source>
        <dbReference type="ARBA" id="ARBA00004852"/>
    </source>
</evidence>
<dbReference type="UniPathway" id="UPA00070">
    <property type="reaction ID" value="UER00116"/>
</dbReference>
<keyword evidence="11" id="KW-1185">Reference proteome</keyword>
<dbReference type="InterPro" id="IPR036901">
    <property type="entry name" value="Asp/Orn_carbamoylTrfase_sf"/>
</dbReference>
<dbReference type="InterPro" id="IPR006131">
    <property type="entry name" value="Asp_carbamoyltransf_Asp/Orn-bd"/>
</dbReference>
<organism evidence="10 11">
    <name type="scientific">Peptococcus niger</name>
    <dbReference type="NCBI Taxonomy" id="2741"/>
    <lineage>
        <taxon>Bacteria</taxon>
        <taxon>Bacillati</taxon>
        <taxon>Bacillota</taxon>
        <taxon>Clostridia</taxon>
        <taxon>Eubacteriales</taxon>
        <taxon>Peptococcaceae</taxon>
        <taxon>Peptococcus</taxon>
    </lineage>
</organism>
<evidence type="ECO:0000259" key="9">
    <source>
        <dbReference type="Pfam" id="PF02729"/>
    </source>
</evidence>
<dbReference type="InterPro" id="IPR002082">
    <property type="entry name" value="Asp_carbamoyltransf"/>
</dbReference>
<dbReference type="PANTHER" id="PTHR45753">
    <property type="entry name" value="ORNITHINE CARBAMOYLTRANSFERASE, MITOCHONDRIAL"/>
    <property type="match status" value="1"/>
</dbReference>
<feature type="binding site" evidence="7">
    <location>
        <position position="134"/>
    </location>
    <ligand>
        <name>carbamoyl phosphate</name>
        <dbReference type="ChEBI" id="CHEBI:58228"/>
    </ligand>
</feature>
<comment type="pathway">
    <text evidence="1 7">Pyrimidine metabolism; UMP biosynthesis via de novo pathway; (S)-dihydroorotate from bicarbonate: step 2/3.</text>
</comment>
<evidence type="ECO:0000256" key="7">
    <source>
        <dbReference type="HAMAP-Rule" id="MF_00001"/>
    </source>
</evidence>
<dbReference type="RefSeq" id="WP_091791242.1">
    <property type="nucleotide sequence ID" value="NZ_FNAF01000002.1"/>
</dbReference>
<dbReference type="InterPro" id="IPR006132">
    <property type="entry name" value="Asp/Orn_carbamoyltranf_P-bd"/>
</dbReference>
<comment type="subunit">
    <text evidence="7">Heterododecamer (2C3:3R2) of six catalytic PyrB chains organized as two trimers (C3), and six regulatory PyrI chains organized as three dimers (R2).</text>
</comment>
<comment type="function">
    <text evidence="5 7">Catalyzes the condensation of carbamoyl phosphate and aspartate to form carbamoyl aspartate and inorganic phosphate, the committed step in the de novo pyrimidine nucleotide biosynthesis pathway.</text>
</comment>
<protein>
    <recommendedName>
        <fullName evidence="7">Aspartate carbamoyltransferase</fullName>
        <ecNumber evidence="7">2.1.3.2</ecNumber>
    </recommendedName>
    <alternativeName>
        <fullName evidence="7">Aspartate transcarbamylase</fullName>
        <shortName evidence="7">ATCase</shortName>
    </alternativeName>
</protein>
<dbReference type="SUPFAM" id="SSF53671">
    <property type="entry name" value="Aspartate/ornithine carbamoyltransferase"/>
    <property type="match status" value="1"/>
</dbReference>
<keyword evidence="3 7" id="KW-0808">Transferase</keyword>
<dbReference type="NCBIfam" id="TIGR00670">
    <property type="entry name" value="asp_carb_tr"/>
    <property type="match status" value="1"/>
</dbReference>
<feature type="binding site" evidence="7">
    <location>
        <position position="84"/>
    </location>
    <ligand>
        <name>L-aspartate</name>
        <dbReference type="ChEBI" id="CHEBI:29991"/>
    </ligand>
</feature>
<proteinExistence type="inferred from homology"/>
<feature type="binding site" evidence="7">
    <location>
        <position position="262"/>
    </location>
    <ligand>
        <name>carbamoyl phosphate</name>
        <dbReference type="ChEBI" id="CHEBI:58228"/>
    </ligand>
</feature>
<feature type="domain" description="Aspartate/ornithine carbamoyltransferase Asp/Orn-binding" evidence="8">
    <location>
        <begin position="154"/>
        <end position="299"/>
    </location>
</feature>
<feature type="binding site" evidence="7">
    <location>
        <position position="137"/>
    </location>
    <ligand>
        <name>carbamoyl phosphate</name>
        <dbReference type="ChEBI" id="CHEBI:58228"/>
    </ligand>
</feature>
<reference evidence="10 11" key="1">
    <citation type="submission" date="2016-10" db="EMBL/GenBank/DDBJ databases">
        <authorList>
            <person name="de Groot N.N."/>
        </authorList>
    </citation>
    <scope>NUCLEOTIDE SEQUENCE [LARGE SCALE GENOMIC DNA]</scope>
    <source>
        <strain evidence="10 11">DSM 20475</strain>
    </source>
</reference>
<evidence type="ECO:0000256" key="4">
    <source>
        <dbReference type="ARBA" id="ARBA00022975"/>
    </source>
</evidence>
<dbReference type="GO" id="GO:0016597">
    <property type="term" value="F:amino acid binding"/>
    <property type="evidence" value="ECO:0007669"/>
    <property type="project" value="InterPro"/>
</dbReference>
<feature type="domain" description="Aspartate/ornithine carbamoyltransferase carbamoyl-P binding" evidence="9">
    <location>
        <begin position="4"/>
        <end position="146"/>
    </location>
</feature>
<dbReference type="GO" id="GO:0004070">
    <property type="term" value="F:aspartate carbamoyltransferase activity"/>
    <property type="evidence" value="ECO:0007669"/>
    <property type="project" value="UniProtKB-UniRule"/>
</dbReference>
<feature type="binding site" evidence="7">
    <location>
        <position position="167"/>
    </location>
    <ligand>
        <name>L-aspartate</name>
        <dbReference type="ChEBI" id="CHEBI:29991"/>
    </ligand>
</feature>
<dbReference type="Pfam" id="PF00185">
    <property type="entry name" value="OTCace"/>
    <property type="match status" value="1"/>
</dbReference>
<feature type="binding site" evidence="7">
    <location>
        <position position="263"/>
    </location>
    <ligand>
        <name>carbamoyl phosphate</name>
        <dbReference type="ChEBI" id="CHEBI:58228"/>
    </ligand>
</feature>
<name>A0A1G6TTY7_PEPNI</name>
<dbReference type="PANTHER" id="PTHR45753:SF6">
    <property type="entry name" value="ASPARTATE CARBAMOYLTRANSFERASE"/>
    <property type="match status" value="1"/>
</dbReference>
<dbReference type="GO" id="GO:0005829">
    <property type="term" value="C:cytosol"/>
    <property type="evidence" value="ECO:0007669"/>
    <property type="project" value="TreeGrafter"/>
</dbReference>
<evidence type="ECO:0000256" key="2">
    <source>
        <dbReference type="ARBA" id="ARBA00008896"/>
    </source>
</evidence>
<evidence type="ECO:0000256" key="5">
    <source>
        <dbReference type="ARBA" id="ARBA00043884"/>
    </source>
</evidence>
<feature type="binding site" evidence="7">
    <location>
        <position position="57"/>
    </location>
    <ligand>
        <name>carbamoyl phosphate</name>
        <dbReference type="ChEBI" id="CHEBI:58228"/>
    </ligand>
</feature>
<dbReference type="PROSITE" id="PS00097">
    <property type="entry name" value="CARBAMOYLTRANSFERASE"/>
    <property type="match status" value="1"/>
</dbReference>
<dbReference type="HAMAP" id="MF_00001">
    <property type="entry name" value="Asp_carb_tr"/>
    <property type="match status" value="1"/>
</dbReference>
<dbReference type="GO" id="GO:0044205">
    <property type="term" value="P:'de novo' UMP biosynthetic process"/>
    <property type="evidence" value="ECO:0007669"/>
    <property type="project" value="UniProtKB-UniRule"/>
</dbReference>
<dbReference type="InterPro" id="IPR006130">
    <property type="entry name" value="Asp/Orn_carbamoylTrfase"/>
</dbReference>
<evidence type="ECO:0000313" key="11">
    <source>
        <dbReference type="Proteomes" id="UP000198995"/>
    </source>
</evidence>
<evidence type="ECO:0000256" key="3">
    <source>
        <dbReference type="ARBA" id="ARBA00022679"/>
    </source>
</evidence>
<dbReference type="PRINTS" id="PR00101">
    <property type="entry name" value="ATCASE"/>
</dbReference>
<gene>
    <name evidence="7" type="primary">pyrB</name>
    <name evidence="10" type="ORF">SAMN04489866_102239</name>
</gene>
<feature type="binding site" evidence="7">
    <location>
        <position position="56"/>
    </location>
    <ligand>
        <name>carbamoyl phosphate</name>
        <dbReference type="ChEBI" id="CHEBI:58228"/>
    </ligand>
</feature>
<accession>A0A1G6TTY7</accession>
<comment type="catalytic activity">
    <reaction evidence="6 7">
        <text>carbamoyl phosphate + L-aspartate = N-carbamoyl-L-aspartate + phosphate + H(+)</text>
        <dbReference type="Rhea" id="RHEA:20013"/>
        <dbReference type="ChEBI" id="CHEBI:15378"/>
        <dbReference type="ChEBI" id="CHEBI:29991"/>
        <dbReference type="ChEBI" id="CHEBI:32814"/>
        <dbReference type="ChEBI" id="CHEBI:43474"/>
        <dbReference type="ChEBI" id="CHEBI:58228"/>
        <dbReference type="EC" id="2.1.3.2"/>
    </reaction>
</comment>
<dbReference type="AlphaFoldDB" id="A0A1G6TTY7"/>
<sequence>MIGRHLLTIDQLTTDDIEHIFSVARDMRERLDSSRKKRDDLHGRAVINLFYENSTRTRTSFELAAKYLSADVVNIVSSASSVQKGESLKDTAATLNRLKPDCIIMRHPASGAHRVLSANVDSLVINGGDGTHAHPTQALLDGLTISDHKGDFSKLTVAIIGDILHSRVARSNIALLRKYGATIKVAGPRTLIPNVLNDWGVTVCPHMEAACRDADVVMMLRIQLERQHAGFFPSVEEYAHFYELNPARLGLAKPDCIVLHPGPINRGLEIEPSVADGDRSLINEQVTNGLAIRMALLKIMTEEA</sequence>
<comment type="similarity">
    <text evidence="2 7">Belongs to the aspartate/ornithine carbamoyltransferase superfamily. ATCase family.</text>
</comment>
<dbReference type="GO" id="GO:0006207">
    <property type="term" value="P:'de novo' pyrimidine nucleobase biosynthetic process"/>
    <property type="evidence" value="ECO:0007669"/>
    <property type="project" value="InterPro"/>
</dbReference>
<evidence type="ECO:0000256" key="6">
    <source>
        <dbReference type="ARBA" id="ARBA00048859"/>
    </source>
</evidence>
<evidence type="ECO:0000313" key="10">
    <source>
        <dbReference type="EMBL" id="SDD32550.1"/>
    </source>
</evidence>
<keyword evidence="4 7" id="KW-0665">Pyrimidine biosynthesis</keyword>
<dbReference type="OrthoDB" id="9802587at2"/>
<feature type="binding site" evidence="7">
    <location>
        <position position="221"/>
    </location>
    <ligand>
        <name>L-aspartate</name>
        <dbReference type="ChEBI" id="CHEBI:29991"/>
    </ligand>
</feature>
<dbReference type="Pfam" id="PF02729">
    <property type="entry name" value="OTCace_N"/>
    <property type="match status" value="1"/>
</dbReference>
<dbReference type="FunFam" id="3.40.50.1370:FF:000007">
    <property type="entry name" value="Aspartate carbamoyltransferase"/>
    <property type="match status" value="1"/>
</dbReference>
<dbReference type="EMBL" id="FNAF01000002">
    <property type="protein sequence ID" value="SDD32550.1"/>
    <property type="molecule type" value="Genomic_DNA"/>
</dbReference>
<dbReference type="NCBIfam" id="NF002032">
    <property type="entry name" value="PRK00856.1"/>
    <property type="match status" value="1"/>
</dbReference>
<dbReference type="Gene3D" id="3.40.50.1370">
    <property type="entry name" value="Aspartate/ornithine carbamoyltransferase"/>
    <property type="match status" value="2"/>
</dbReference>
<dbReference type="GO" id="GO:0006520">
    <property type="term" value="P:amino acid metabolic process"/>
    <property type="evidence" value="ECO:0007669"/>
    <property type="project" value="InterPro"/>
</dbReference>
<dbReference type="STRING" id="2741.SAMN04489866_102239"/>